<proteinExistence type="predicted"/>
<name>A0A829Y646_9GAMM</name>
<keyword evidence="2" id="KW-1185">Reference proteome</keyword>
<evidence type="ECO:0000313" key="1">
    <source>
        <dbReference type="EMBL" id="GFE78445.1"/>
    </source>
</evidence>
<organism evidence="1 2">
    <name type="scientific">Steroidobacter agaridevorans</name>
    <dbReference type="NCBI Taxonomy" id="2695856"/>
    <lineage>
        <taxon>Bacteria</taxon>
        <taxon>Pseudomonadati</taxon>
        <taxon>Pseudomonadota</taxon>
        <taxon>Gammaproteobacteria</taxon>
        <taxon>Steroidobacterales</taxon>
        <taxon>Steroidobacteraceae</taxon>
        <taxon>Steroidobacter</taxon>
    </lineage>
</organism>
<comment type="caution">
    <text evidence="1">The sequence shown here is derived from an EMBL/GenBank/DDBJ whole genome shotgun (WGS) entry which is preliminary data.</text>
</comment>
<protein>
    <submittedName>
        <fullName evidence="1">Uncharacterized protein</fullName>
    </submittedName>
</protein>
<dbReference type="RefSeq" id="WP_161810345.1">
    <property type="nucleotide sequence ID" value="NZ_BLJN01000001.1"/>
</dbReference>
<dbReference type="EMBL" id="BLJN01000001">
    <property type="protein sequence ID" value="GFE78445.1"/>
    <property type="molecule type" value="Genomic_DNA"/>
</dbReference>
<dbReference type="Proteomes" id="UP000445000">
    <property type="component" value="Unassembled WGS sequence"/>
</dbReference>
<gene>
    <name evidence="1" type="ORF">GCM10011487_04450</name>
</gene>
<sequence length="161" mass="18185">MAVWQFTIVFLPQDWLDADGDVLSLSAEGTFDASPAWSSYRHPKLEEILGRALSKGKSWHSELTIWGSEQTDDIQLFRSKGRVDSILVRFDLRQPNMALFQQVIRIAQELRLAIVTLETMTVVPRDVLQLLRAAAESRAAHFVLDPASFLSQMESANTRPT</sequence>
<reference evidence="2" key="1">
    <citation type="submission" date="2020-01" db="EMBL/GenBank/DDBJ databases">
        <title>'Steroidobacter agaridevorans' sp. nov., agar-degrading bacteria isolated from rhizosphere soils.</title>
        <authorList>
            <person name="Ikenaga M."/>
            <person name="Kataoka M."/>
            <person name="Murouchi A."/>
            <person name="Katsuragi S."/>
            <person name="Sakai M."/>
        </authorList>
    </citation>
    <scope>NUCLEOTIDE SEQUENCE [LARGE SCALE GENOMIC DNA]</scope>
    <source>
        <strain evidence="2">YU21-B</strain>
    </source>
</reference>
<evidence type="ECO:0000313" key="2">
    <source>
        <dbReference type="Proteomes" id="UP000445000"/>
    </source>
</evidence>
<dbReference type="AlphaFoldDB" id="A0A829Y646"/>
<accession>A0A829Y646</accession>